<evidence type="ECO:0000313" key="1">
    <source>
        <dbReference type="EMBL" id="TXK46769.1"/>
    </source>
</evidence>
<dbReference type="Proteomes" id="UP000321926">
    <property type="component" value="Unassembled WGS sequence"/>
</dbReference>
<dbReference type="EMBL" id="VRTY01000033">
    <property type="protein sequence ID" value="TXK46769.1"/>
    <property type="molecule type" value="Genomic_DNA"/>
</dbReference>
<comment type="caution">
    <text evidence="1">The sequence shown here is derived from an EMBL/GenBank/DDBJ whole genome shotgun (WGS) entry which is preliminary data.</text>
</comment>
<dbReference type="RefSeq" id="WP_147921709.1">
    <property type="nucleotide sequence ID" value="NZ_VRTY01000033.1"/>
</dbReference>
<evidence type="ECO:0000313" key="2">
    <source>
        <dbReference type="Proteomes" id="UP000321926"/>
    </source>
</evidence>
<keyword evidence="2" id="KW-1185">Reference proteome</keyword>
<dbReference type="AlphaFoldDB" id="A0A5C8K8F6"/>
<proteinExistence type="predicted"/>
<organism evidence="1 2">
    <name type="scientific">Pontibacter qinzhouensis</name>
    <dbReference type="NCBI Taxonomy" id="2603253"/>
    <lineage>
        <taxon>Bacteria</taxon>
        <taxon>Pseudomonadati</taxon>
        <taxon>Bacteroidota</taxon>
        <taxon>Cytophagia</taxon>
        <taxon>Cytophagales</taxon>
        <taxon>Hymenobacteraceae</taxon>
        <taxon>Pontibacter</taxon>
    </lineage>
</organism>
<dbReference type="OrthoDB" id="9773772at2"/>
<protein>
    <submittedName>
        <fullName evidence="1">Uncharacterized protein</fullName>
    </submittedName>
</protein>
<sequence>MRKSINQFLRAYRLKLVPIKEDFEPIHLDKTVTNPACLNYLGNKQPVVMEASLDLGRALPLFSFTKQSRHPYVMAIQQALKSDSPRNKIKATLNSYYKSFQPETAAELVGLDSTHTLHKEPYWAIVLPWNNDSADQMKARIQKSVAWENKTNGASLGIADGWAWAGPVSDYKLEVETDRLFNIFESVRKNGYKRNDSADGDIQAYVLMAENGEWVWQAQVGLHRASTVAGLAYKQIPIRISKIIYRAEADFWPNVMSGLYSKEDALKIFDMIFYGQYPAEAANWSEKMKLDCAI</sequence>
<accession>A0A5C8K8F6</accession>
<reference evidence="1 2" key="1">
    <citation type="submission" date="2019-08" db="EMBL/GenBank/DDBJ databases">
        <authorList>
            <person name="Shi S."/>
        </authorList>
    </citation>
    <scope>NUCLEOTIDE SEQUENCE [LARGE SCALE GENOMIC DNA]</scope>
    <source>
        <strain evidence="1 2">GY10130</strain>
    </source>
</reference>
<gene>
    <name evidence="1" type="ORF">FVR03_10530</name>
</gene>
<name>A0A5C8K8F6_9BACT</name>